<evidence type="ECO:0000313" key="2">
    <source>
        <dbReference type="EMBL" id="KAJ3516014.1"/>
    </source>
</evidence>
<accession>A0A9W8TF99</accession>
<sequence>MDSQELEEASMAFMRPPSNTDEPSIPPLVEGSSPIAILPQDILWLIFSFSTKTIRGERYPASWNIEKFQYYLRNTNPRHTDRVHRLNPMVVLKRTSQVCRKWREILLDTPSLWAQVIDITVLSWAPPWWWEEVTRRTGDALISIRGKAFVEPNDPLSIIILSFLAQNWHRMREVEVSVFCRDTIEFGTESQVLYKADALIGAQSSAPYLESVSLDLAHLYTSFPLEAPSLREFHSAPYPSFNPQSLWIPQLRALSLNFNPAQDSPSPTFTLAELFSALKRMTALNSLNLQGLGFGKHSLLPLDGLFPDIVLPHLSKIQIQDDLRTSVCILKHITPKDGCCLRLRTKGNHSQENIIPLLQDIVGRYSRHHIFGEELEITCWNSLLRISDGRLGTPSRFPLLFVDISWDRDPGGPVMNADRAIQFLTGIPLNVHRVKTLHLQTAWDPTGTLISQDRRHSLLSFFGRFNSVVEFKSSEPELVLLSRLSEHHTEPLLPKLQSIQLSPGSSVSSVEFYDFFIEFRNARKDQGLALIDTLDLTPKGCLPGGQSHLPNIVRLDGLTGLKILYVDCDDSFLNIAVQEYTCGSGCLPIPVLL</sequence>
<name>A0A9W8TF99_9AGAR</name>
<organism evidence="2 3">
    <name type="scientific">Agrocybe chaxingu</name>
    <dbReference type="NCBI Taxonomy" id="84603"/>
    <lineage>
        <taxon>Eukaryota</taxon>
        <taxon>Fungi</taxon>
        <taxon>Dikarya</taxon>
        <taxon>Basidiomycota</taxon>
        <taxon>Agaricomycotina</taxon>
        <taxon>Agaricomycetes</taxon>
        <taxon>Agaricomycetidae</taxon>
        <taxon>Agaricales</taxon>
        <taxon>Agaricineae</taxon>
        <taxon>Strophariaceae</taxon>
        <taxon>Agrocybe</taxon>
    </lineage>
</organism>
<evidence type="ECO:0008006" key="4">
    <source>
        <dbReference type="Google" id="ProtNLM"/>
    </source>
</evidence>
<dbReference type="OrthoDB" id="2934649at2759"/>
<proteinExistence type="predicted"/>
<evidence type="ECO:0000256" key="1">
    <source>
        <dbReference type="SAM" id="MobiDB-lite"/>
    </source>
</evidence>
<dbReference type="AlphaFoldDB" id="A0A9W8TF99"/>
<dbReference type="Proteomes" id="UP001148786">
    <property type="component" value="Unassembled WGS sequence"/>
</dbReference>
<comment type="caution">
    <text evidence="2">The sequence shown here is derived from an EMBL/GenBank/DDBJ whole genome shotgun (WGS) entry which is preliminary data.</text>
</comment>
<dbReference type="EMBL" id="JANKHO010000071">
    <property type="protein sequence ID" value="KAJ3516014.1"/>
    <property type="molecule type" value="Genomic_DNA"/>
</dbReference>
<dbReference type="Gene3D" id="1.20.1280.50">
    <property type="match status" value="1"/>
</dbReference>
<gene>
    <name evidence="2" type="ORF">NLJ89_g1389</name>
</gene>
<evidence type="ECO:0000313" key="3">
    <source>
        <dbReference type="Proteomes" id="UP001148786"/>
    </source>
</evidence>
<feature type="region of interest" description="Disordered" evidence="1">
    <location>
        <begin position="1"/>
        <end position="26"/>
    </location>
</feature>
<keyword evidence="3" id="KW-1185">Reference proteome</keyword>
<reference evidence="2" key="1">
    <citation type="submission" date="2022-07" db="EMBL/GenBank/DDBJ databases">
        <title>Genome Sequence of Agrocybe chaxingu.</title>
        <authorList>
            <person name="Buettner E."/>
        </authorList>
    </citation>
    <scope>NUCLEOTIDE SEQUENCE</scope>
    <source>
        <strain evidence="2">MP-N11</strain>
    </source>
</reference>
<protein>
    <recommendedName>
        <fullName evidence="4">F-box domain-containing protein</fullName>
    </recommendedName>
</protein>